<reference evidence="1 2" key="1">
    <citation type="journal article" date="2014" name="PLoS ONE">
        <title>De novo Genome Assembly of the Fungal Plant Pathogen Pyrenophora semeniperda.</title>
        <authorList>
            <person name="Soliai M.M."/>
            <person name="Meyer S.E."/>
            <person name="Udall J.A."/>
            <person name="Elzinga D.E."/>
            <person name="Hermansen R.A."/>
            <person name="Bodily P.M."/>
            <person name="Hart A.A."/>
            <person name="Coleman C.E."/>
        </authorList>
    </citation>
    <scope>NUCLEOTIDE SEQUENCE [LARGE SCALE GENOMIC DNA]</scope>
    <source>
        <strain evidence="1 2">CCB06</strain>
        <tissue evidence="1">Mycelium</tissue>
    </source>
</reference>
<keyword evidence="2" id="KW-1185">Reference proteome</keyword>
<dbReference type="EMBL" id="KE747827">
    <property type="protein sequence ID" value="RMZ71442.1"/>
    <property type="molecule type" value="Genomic_DNA"/>
</dbReference>
<dbReference type="Proteomes" id="UP000265663">
    <property type="component" value="Unassembled WGS sequence"/>
</dbReference>
<evidence type="ECO:0000313" key="1">
    <source>
        <dbReference type="EMBL" id="RMZ71442.1"/>
    </source>
</evidence>
<organism evidence="1 2">
    <name type="scientific">Pyrenophora seminiperda CCB06</name>
    <dbReference type="NCBI Taxonomy" id="1302712"/>
    <lineage>
        <taxon>Eukaryota</taxon>
        <taxon>Fungi</taxon>
        <taxon>Dikarya</taxon>
        <taxon>Ascomycota</taxon>
        <taxon>Pezizomycotina</taxon>
        <taxon>Dothideomycetes</taxon>
        <taxon>Pleosporomycetidae</taxon>
        <taxon>Pleosporales</taxon>
        <taxon>Pleosporineae</taxon>
        <taxon>Pleosporaceae</taxon>
        <taxon>Pyrenophora</taxon>
    </lineage>
</organism>
<evidence type="ECO:0000313" key="2">
    <source>
        <dbReference type="Proteomes" id="UP000265663"/>
    </source>
</evidence>
<gene>
    <name evidence="1" type="ORF">GMOD_00006552</name>
</gene>
<dbReference type="AlphaFoldDB" id="A0A3M7MAE5"/>
<protein>
    <submittedName>
        <fullName evidence="1">Uncharacterized protein</fullName>
    </submittedName>
</protein>
<dbReference type="OrthoDB" id="3783360at2759"/>
<sequence length="82" mass="9272">MQSRSRWTDLPDSVNFVEGRKTMELIKPVDHETTVYFKDCEIIAFKTLEGANIWETKGTGEMKLPAGVPVVIIRGQTMVKDS</sequence>
<name>A0A3M7MAE5_9PLEO</name>
<proteinExistence type="predicted"/>
<accession>A0A3M7MAE5</accession>